<evidence type="ECO:0000313" key="1">
    <source>
        <dbReference type="EMBL" id="JAD79037.1"/>
    </source>
</evidence>
<dbReference type="AlphaFoldDB" id="A0A0A9D5M9"/>
<protein>
    <submittedName>
        <fullName evidence="1">Uncharacterized protein</fullName>
    </submittedName>
</protein>
<dbReference type="EMBL" id="GBRH01218858">
    <property type="protein sequence ID" value="JAD79037.1"/>
    <property type="molecule type" value="Transcribed_RNA"/>
</dbReference>
<name>A0A0A9D5M9_ARUDO</name>
<proteinExistence type="predicted"/>
<accession>A0A0A9D5M9</accession>
<reference evidence="1" key="2">
    <citation type="journal article" date="2015" name="Data Brief">
        <title>Shoot transcriptome of the giant reed, Arundo donax.</title>
        <authorList>
            <person name="Barrero R.A."/>
            <person name="Guerrero F.D."/>
            <person name="Moolhuijzen P."/>
            <person name="Goolsby J.A."/>
            <person name="Tidwell J."/>
            <person name="Bellgard S.E."/>
            <person name="Bellgard M.I."/>
        </authorList>
    </citation>
    <scope>NUCLEOTIDE SEQUENCE</scope>
    <source>
        <tissue evidence="1">Shoot tissue taken approximately 20 cm above the soil surface</tissue>
    </source>
</reference>
<reference evidence="1" key="1">
    <citation type="submission" date="2014-09" db="EMBL/GenBank/DDBJ databases">
        <authorList>
            <person name="Magalhaes I.L.F."/>
            <person name="Oliveira U."/>
            <person name="Santos F.R."/>
            <person name="Vidigal T.H.D.A."/>
            <person name="Brescovit A.D."/>
            <person name="Santos A.J."/>
        </authorList>
    </citation>
    <scope>NUCLEOTIDE SEQUENCE</scope>
    <source>
        <tissue evidence="1">Shoot tissue taken approximately 20 cm above the soil surface</tissue>
    </source>
</reference>
<sequence>MMNMERWRCRTPFSISVRIRSSTFFLILPIPLLLAPPAAASGERWRV</sequence>
<organism evidence="1">
    <name type="scientific">Arundo donax</name>
    <name type="common">Giant reed</name>
    <name type="synonym">Donax arundinaceus</name>
    <dbReference type="NCBI Taxonomy" id="35708"/>
    <lineage>
        <taxon>Eukaryota</taxon>
        <taxon>Viridiplantae</taxon>
        <taxon>Streptophyta</taxon>
        <taxon>Embryophyta</taxon>
        <taxon>Tracheophyta</taxon>
        <taxon>Spermatophyta</taxon>
        <taxon>Magnoliopsida</taxon>
        <taxon>Liliopsida</taxon>
        <taxon>Poales</taxon>
        <taxon>Poaceae</taxon>
        <taxon>PACMAD clade</taxon>
        <taxon>Arundinoideae</taxon>
        <taxon>Arundineae</taxon>
        <taxon>Arundo</taxon>
    </lineage>
</organism>